<evidence type="ECO:0000313" key="2">
    <source>
        <dbReference type="Proteomes" id="UP000530268"/>
    </source>
</evidence>
<dbReference type="AlphaFoldDB" id="A0A7W6H0I4"/>
<organism evidence="1 2">
    <name type="scientific">Sulfitobacter undariae</name>
    <dbReference type="NCBI Taxonomy" id="1563671"/>
    <lineage>
        <taxon>Bacteria</taxon>
        <taxon>Pseudomonadati</taxon>
        <taxon>Pseudomonadota</taxon>
        <taxon>Alphaproteobacteria</taxon>
        <taxon>Rhodobacterales</taxon>
        <taxon>Roseobacteraceae</taxon>
        <taxon>Sulfitobacter</taxon>
    </lineage>
</organism>
<evidence type="ECO:0000313" key="1">
    <source>
        <dbReference type="EMBL" id="MBB3992734.1"/>
    </source>
</evidence>
<evidence type="ECO:0008006" key="3">
    <source>
        <dbReference type="Google" id="ProtNLM"/>
    </source>
</evidence>
<comment type="caution">
    <text evidence="1">The sequence shown here is derived from an EMBL/GenBank/DDBJ whole genome shotgun (WGS) entry which is preliminary data.</text>
</comment>
<proteinExistence type="predicted"/>
<reference evidence="1 2" key="1">
    <citation type="submission" date="2020-08" db="EMBL/GenBank/DDBJ databases">
        <title>Genomic Encyclopedia of Type Strains, Phase IV (KMG-IV): sequencing the most valuable type-strain genomes for metagenomic binning, comparative biology and taxonomic classification.</title>
        <authorList>
            <person name="Goeker M."/>
        </authorList>
    </citation>
    <scope>NUCLEOTIDE SEQUENCE [LARGE SCALE GENOMIC DNA]</scope>
    <source>
        <strain evidence="1 2">DSM 102234</strain>
    </source>
</reference>
<sequence>MAAPYGLMEMGGLHSPPDAPAQTHVLIGTAPDFWQRFVASPEYIDGAPDALDRWSLRVIPLIAKAAGAIDVAYPFGGPPYAPFIAWAKASGQAFDSPTGMLVHNRAGLMISYRGALIFEGRLTLPAPSAHSPCDQCTDRPCIPACPIGALSDTHFYDVPACKAHIRSPQGSACMTHGCATRLACPVSQSFNRPTEQTAFHMRAFKGNS</sequence>
<protein>
    <recommendedName>
        <fullName evidence="3">4Fe-4S ferredoxin-type domain-containing protein</fullName>
    </recommendedName>
</protein>
<gene>
    <name evidence="1" type="ORF">GGR95_000353</name>
</gene>
<accession>A0A7W6H0I4</accession>
<name>A0A7W6H0I4_9RHOB</name>
<dbReference type="EMBL" id="JACIEI010000001">
    <property type="protein sequence ID" value="MBB3992734.1"/>
    <property type="molecule type" value="Genomic_DNA"/>
</dbReference>
<keyword evidence="2" id="KW-1185">Reference proteome</keyword>
<dbReference type="Proteomes" id="UP000530268">
    <property type="component" value="Unassembled WGS sequence"/>
</dbReference>